<dbReference type="InterPro" id="IPR002159">
    <property type="entry name" value="CD36_fam"/>
</dbReference>
<comment type="caution">
    <text evidence="13">The sequence shown here is derived from an EMBL/GenBank/DDBJ whole genome shotgun (WGS) entry which is preliminary data.</text>
</comment>
<evidence type="ECO:0000256" key="2">
    <source>
        <dbReference type="ARBA" id="ARBA00010532"/>
    </source>
</evidence>
<dbReference type="GO" id="GO:0005737">
    <property type="term" value="C:cytoplasm"/>
    <property type="evidence" value="ECO:0007669"/>
    <property type="project" value="TreeGrafter"/>
</dbReference>
<proteinExistence type="inferred from homology"/>
<dbReference type="GO" id="GO:0005886">
    <property type="term" value="C:plasma membrane"/>
    <property type="evidence" value="ECO:0007669"/>
    <property type="project" value="UniProtKB-SubCell"/>
</dbReference>
<evidence type="ECO:0000256" key="5">
    <source>
        <dbReference type="ARBA" id="ARBA00022692"/>
    </source>
</evidence>
<reference evidence="13" key="1">
    <citation type="submission" date="2020-08" db="EMBL/GenBank/DDBJ databases">
        <title>Genome sequencing and assembly of the red palm weevil Rhynchophorus ferrugineus.</title>
        <authorList>
            <person name="Dias G.B."/>
            <person name="Bergman C.M."/>
            <person name="Manee M."/>
        </authorList>
    </citation>
    <scope>NUCLEOTIDE SEQUENCE</scope>
    <source>
        <strain evidence="13">AA-2017</strain>
        <tissue evidence="13">Whole larva</tissue>
    </source>
</reference>
<keyword evidence="14" id="KW-1185">Reference proteome</keyword>
<keyword evidence="9" id="KW-1015">Disulfide bond</keyword>
<keyword evidence="4" id="KW-0716">Sensory transduction</keyword>
<keyword evidence="7 12" id="KW-1133">Transmembrane helix</keyword>
<comment type="subcellular location">
    <subcellularLocation>
        <location evidence="1">Cell membrane</location>
        <topology evidence="1">Multi-pass membrane protein</topology>
    </subcellularLocation>
</comment>
<organism evidence="13 14">
    <name type="scientific">Rhynchophorus ferrugineus</name>
    <name type="common">Red palm weevil</name>
    <name type="synonym">Curculio ferrugineus</name>
    <dbReference type="NCBI Taxonomy" id="354439"/>
    <lineage>
        <taxon>Eukaryota</taxon>
        <taxon>Metazoa</taxon>
        <taxon>Ecdysozoa</taxon>
        <taxon>Arthropoda</taxon>
        <taxon>Hexapoda</taxon>
        <taxon>Insecta</taxon>
        <taxon>Pterygota</taxon>
        <taxon>Neoptera</taxon>
        <taxon>Endopterygota</taxon>
        <taxon>Coleoptera</taxon>
        <taxon>Polyphaga</taxon>
        <taxon>Cucujiformia</taxon>
        <taxon>Curculionidae</taxon>
        <taxon>Dryophthorinae</taxon>
        <taxon>Rhynchophorus</taxon>
    </lineage>
</organism>
<keyword evidence="11" id="KW-0325">Glycoprotein</keyword>
<dbReference type="GO" id="GO:0007608">
    <property type="term" value="P:sensory perception of smell"/>
    <property type="evidence" value="ECO:0007669"/>
    <property type="project" value="UniProtKB-KW"/>
</dbReference>
<dbReference type="PANTHER" id="PTHR11923:SF69">
    <property type="entry name" value="SENSORY NEURON MEMBRANE PROTEIN 1"/>
    <property type="match status" value="1"/>
</dbReference>
<dbReference type="PANTHER" id="PTHR11923">
    <property type="entry name" value="SCAVENGER RECEPTOR CLASS B TYPE-1 SR-B1"/>
    <property type="match status" value="1"/>
</dbReference>
<dbReference type="AlphaFoldDB" id="A0A834HWU8"/>
<keyword evidence="10" id="KW-0675">Receptor</keyword>
<dbReference type="GO" id="GO:0005044">
    <property type="term" value="F:scavenger receptor activity"/>
    <property type="evidence" value="ECO:0007669"/>
    <property type="project" value="TreeGrafter"/>
</dbReference>
<evidence type="ECO:0000256" key="9">
    <source>
        <dbReference type="ARBA" id="ARBA00023157"/>
    </source>
</evidence>
<evidence type="ECO:0000256" key="7">
    <source>
        <dbReference type="ARBA" id="ARBA00022989"/>
    </source>
</evidence>
<evidence type="ECO:0000256" key="11">
    <source>
        <dbReference type="ARBA" id="ARBA00023180"/>
    </source>
</evidence>
<feature type="transmembrane region" description="Helical" evidence="12">
    <location>
        <begin position="35"/>
        <end position="55"/>
    </location>
</feature>
<name>A0A834HWU8_RHYFE</name>
<evidence type="ECO:0000313" key="13">
    <source>
        <dbReference type="EMBL" id="KAF7268327.1"/>
    </source>
</evidence>
<dbReference type="PRINTS" id="PR01609">
    <property type="entry name" value="CD36FAMILY"/>
</dbReference>
<protein>
    <submittedName>
        <fullName evidence="13">Uncharacterized protein</fullName>
    </submittedName>
</protein>
<dbReference type="OrthoDB" id="10024078at2759"/>
<feature type="transmembrane region" description="Helical" evidence="12">
    <location>
        <begin position="487"/>
        <end position="505"/>
    </location>
</feature>
<accession>A0A834HWU8</accession>
<evidence type="ECO:0000313" key="14">
    <source>
        <dbReference type="Proteomes" id="UP000625711"/>
    </source>
</evidence>
<sequence length="551" mass="62671">MKKRKFFLAKSNSEVSLKSAYRGCSTRKSMISPNVLLTVGGVTLVTCLLTELWMFDVILKIGVRDQTSLRKRNEVRQIYLKIPFPLTFNVYFFNVTNPDEVHSGAKPVLREVGPYSYDEYIEKVDVVDNKAEDSLTYTPYSVFAFNQDKSGNLSEEDTVTILHPLIVGMVNQVLRDSPVYSKIVNKSLPEMFDKPQTIFMRAKVKDILFNGMEINCKSKDFSVSAVCMQLKLQIPDLKYKDGDEKIYLFSVLGPRNATKTQRIKVLRGISQSSDLGRVLEVDGQKETTIWGTKECNRFNGTDGWIFPPLMKPEEGLKSFSTDLCRNIKLSYVNDTILKKLKVRIYETDLGDQESDENEKCYCRSPDACLKRGLFDLSKCMGVPIIATLPHFLHTDESYLDQVEGLEPDSAKHALRVYFEPVTGSPVEAAKRMQFNFNIQPTKKISLFSNLPKSLFPLLWIEETVSLEGPLLKKLQLVFLMQTIVHDALMTMGIISIVVIAVALYYRKKNTNSVHISPVYDIKKRDRGNTPVSADEGDKKKVVMSGHEFDRY</sequence>
<keyword evidence="5 12" id="KW-0812">Transmembrane</keyword>
<evidence type="ECO:0000256" key="12">
    <source>
        <dbReference type="SAM" id="Phobius"/>
    </source>
</evidence>
<evidence type="ECO:0000256" key="1">
    <source>
        <dbReference type="ARBA" id="ARBA00004651"/>
    </source>
</evidence>
<dbReference type="Pfam" id="PF01130">
    <property type="entry name" value="CD36"/>
    <property type="match status" value="1"/>
</dbReference>
<evidence type="ECO:0000256" key="3">
    <source>
        <dbReference type="ARBA" id="ARBA00022475"/>
    </source>
</evidence>
<keyword evidence="3" id="KW-1003">Cell membrane</keyword>
<keyword evidence="6" id="KW-0552">Olfaction</keyword>
<dbReference type="Proteomes" id="UP000625711">
    <property type="component" value="Unassembled WGS sequence"/>
</dbReference>
<dbReference type="EMBL" id="JAACXV010014332">
    <property type="protein sequence ID" value="KAF7268327.1"/>
    <property type="molecule type" value="Genomic_DNA"/>
</dbReference>
<evidence type="ECO:0000256" key="4">
    <source>
        <dbReference type="ARBA" id="ARBA00022606"/>
    </source>
</evidence>
<comment type="similarity">
    <text evidence="2">Belongs to the CD36 family.</text>
</comment>
<evidence type="ECO:0000256" key="8">
    <source>
        <dbReference type="ARBA" id="ARBA00023136"/>
    </source>
</evidence>
<gene>
    <name evidence="13" type="ORF">GWI33_018521</name>
</gene>
<evidence type="ECO:0000256" key="10">
    <source>
        <dbReference type="ARBA" id="ARBA00023170"/>
    </source>
</evidence>
<keyword evidence="8 12" id="KW-0472">Membrane</keyword>
<evidence type="ECO:0000256" key="6">
    <source>
        <dbReference type="ARBA" id="ARBA00022725"/>
    </source>
</evidence>